<keyword evidence="3" id="KW-1185">Reference proteome</keyword>
<evidence type="ECO:0000313" key="3">
    <source>
        <dbReference type="Proteomes" id="UP001596203"/>
    </source>
</evidence>
<dbReference type="Pfam" id="PF01636">
    <property type="entry name" value="APH"/>
    <property type="match status" value="1"/>
</dbReference>
<dbReference type="Proteomes" id="UP001596203">
    <property type="component" value="Unassembled WGS sequence"/>
</dbReference>
<dbReference type="PANTHER" id="PTHR21310">
    <property type="entry name" value="AMINOGLYCOSIDE PHOSPHOTRANSFERASE-RELATED-RELATED"/>
    <property type="match status" value="1"/>
</dbReference>
<dbReference type="InterPro" id="IPR011009">
    <property type="entry name" value="Kinase-like_dom_sf"/>
</dbReference>
<reference evidence="3" key="1">
    <citation type="journal article" date="2019" name="Int. J. Syst. Evol. Microbiol.">
        <title>The Global Catalogue of Microorganisms (GCM) 10K type strain sequencing project: providing services to taxonomists for standard genome sequencing and annotation.</title>
        <authorList>
            <consortium name="The Broad Institute Genomics Platform"/>
            <consortium name="The Broad Institute Genome Sequencing Center for Infectious Disease"/>
            <person name="Wu L."/>
            <person name="Ma J."/>
        </authorList>
    </citation>
    <scope>NUCLEOTIDE SEQUENCE [LARGE SCALE GENOMIC DNA]</scope>
    <source>
        <strain evidence="3">ZS-35-S2</strain>
    </source>
</reference>
<protein>
    <submittedName>
        <fullName evidence="2">Phosphotransferase family protein</fullName>
    </submittedName>
</protein>
<sequence>MSVGVVHDLVRRLLGVEIRTLVPLGEGTDHVAYEVDGAYVIRQQKLVDGADGATVIEREVALLDIVARVSPIPVPEVVAAAPESGLVVQRKLPGDSLLDRPPTDPAALVDQLAEFLTAIHGIPDERIADLVEEDRHPLADYLAALPEVAALLSTEERRAVDRFLATAPPAEPDVLTFCHNDLGAEHLLATPDQTRLTGVLDWSDAAVADPAHDLGRIYRDLGPEVAAEVAGRLDRSAGGLLARAAFHARCALIEDLAFGATADRRYADATLAHLVRTFRD</sequence>
<gene>
    <name evidence="2" type="ORF">ACFP2T_23580</name>
</gene>
<dbReference type="Gene3D" id="3.90.1200.10">
    <property type="match status" value="1"/>
</dbReference>
<accession>A0ABW1KD29</accession>
<dbReference type="SUPFAM" id="SSF56112">
    <property type="entry name" value="Protein kinase-like (PK-like)"/>
    <property type="match status" value="1"/>
</dbReference>
<feature type="domain" description="Aminoglycoside phosphotransferase" evidence="1">
    <location>
        <begin position="21"/>
        <end position="246"/>
    </location>
</feature>
<name>A0ABW1KD29_9ACTN</name>
<comment type="caution">
    <text evidence="2">The sequence shown here is derived from an EMBL/GenBank/DDBJ whole genome shotgun (WGS) entry which is preliminary data.</text>
</comment>
<dbReference type="InterPro" id="IPR002575">
    <property type="entry name" value="Aminoglycoside_PTrfase"/>
</dbReference>
<evidence type="ECO:0000259" key="1">
    <source>
        <dbReference type="Pfam" id="PF01636"/>
    </source>
</evidence>
<proteinExistence type="predicted"/>
<dbReference type="Gene3D" id="3.30.200.20">
    <property type="entry name" value="Phosphorylase Kinase, domain 1"/>
    <property type="match status" value="1"/>
</dbReference>
<evidence type="ECO:0000313" key="2">
    <source>
        <dbReference type="EMBL" id="MFC6019177.1"/>
    </source>
</evidence>
<dbReference type="EMBL" id="JBHSPR010000018">
    <property type="protein sequence ID" value="MFC6019177.1"/>
    <property type="molecule type" value="Genomic_DNA"/>
</dbReference>
<dbReference type="RefSeq" id="WP_377425218.1">
    <property type="nucleotide sequence ID" value="NZ_JBHSPR010000018.1"/>
</dbReference>
<dbReference type="InterPro" id="IPR051678">
    <property type="entry name" value="AGP_Transferase"/>
</dbReference>
<organism evidence="2 3">
    <name type="scientific">Plantactinospora solaniradicis</name>
    <dbReference type="NCBI Taxonomy" id="1723736"/>
    <lineage>
        <taxon>Bacteria</taxon>
        <taxon>Bacillati</taxon>
        <taxon>Actinomycetota</taxon>
        <taxon>Actinomycetes</taxon>
        <taxon>Micromonosporales</taxon>
        <taxon>Micromonosporaceae</taxon>
        <taxon>Plantactinospora</taxon>
    </lineage>
</organism>